<dbReference type="KEGG" id="pas:Pars_1397"/>
<protein>
    <recommendedName>
        <fullName evidence="4">DUF973 family protein</fullName>
    </recommendedName>
</protein>
<feature type="transmembrane region" description="Helical" evidence="1">
    <location>
        <begin position="173"/>
        <end position="193"/>
    </location>
</feature>
<feature type="transmembrane region" description="Helical" evidence="1">
    <location>
        <begin position="135"/>
        <end position="161"/>
    </location>
</feature>
<proteinExistence type="predicted"/>
<evidence type="ECO:0000313" key="2">
    <source>
        <dbReference type="EMBL" id="ABP50957.1"/>
    </source>
</evidence>
<keyword evidence="1" id="KW-0812">Transmembrane</keyword>
<name>A4WKP0_PYRAR</name>
<accession>A4WKP0</accession>
<feature type="transmembrane region" description="Helical" evidence="1">
    <location>
        <begin position="69"/>
        <end position="90"/>
    </location>
</feature>
<dbReference type="EMBL" id="CP000660">
    <property type="protein sequence ID" value="ABP50957.1"/>
    <property type="molecule type" value="Genomic_DNA"/>
</dbReference>
<dbReference type="HOGENOM" id="CLU_1451467_0_0_2"/>
<evidence type="ECO:0000313" key="3">
    <source>
        <dbReference type="Proteomes" id="UP000001567"/>
    </source>
</evidence>
<organism evidence="2 3">
    <name type="scientific">Pyrobaculum arsenaticum (strain DSM 13514 / JCM 11321 / PZ6)</name>
    <dbReference type="NCBI Taxonomy" id="340102"/>
    <lineage>
        <taxon>Archaea</taxon>
        <taxon>Thermoproteota</taxon>
        <taxon>Thermoprotei</taxon>
        <taxon>Thermoproteales</taxon>
        <taxon>Thermoproteaceae</taxon>
        <taxon>Pyrobaculum</taxon>
    </lineage>
</organism>
<evidence type="ECO:0008006" key="4">
    <source>
        <dbReference type="Google" id="ProtNLM"/>
    </source>
</evidence>
<feature type="transmembrane region" description="Helical" evidence="1">
    <location>
        <begin position="110"/>
        <end position="129"/>
    </location>
</feature>
<keyword evidence="1" id="KW-1133">Transmembrane helix</keyword>
<evidence type="ECO:0000256" key="1">
    <source>
        <dbReference type="SAM" id="Phobius"/>
    </source>
</evidence>
<dbReference type="STRING" id="340102.Pars_1397"/>
<feature type="transmembrane region" description="Helical" evidence="1">
    <location>
        <begin position="43"/>
        <end position="63"/>
    </location>
</feature>
<reference evidence="2 3" key="1">
    <citation type="submission" date="2007-04" db="EMBL/GenBank/DDBJ databases">
        <title>Complete sequence of Pyrobaculum arsenaticum DSM 13514.</title>
        <authorList>
            <consortium name="US DOE Joint Genome Institute"/>
            <person name="Copeland A."/>
            <person name="Lucas S."/>
            <person name="Lapidus A."/>
            <person name="Barry K."/>
            <person name="Glavina del Rio T."/>
            <person name="Dalin E."/>
            <person name="Tice H."/>
            <person name="Pitluck S."/>
            <person name="Chain P."/>
            <person name="Malfatti S."/>
            <person name="Shin M."/>
            <person name="Vergez L."/>
            <person name="Schmutz J."/>
            <person name="Larimer F."/>
            <person name="Land M."/>
            <person name="Hauser L."/>
            <person name="Kyrpides N."/>
            <person name="Mikhailova N."/>
            <person name="Cozen A.E."/>
            <person name="Fitz-Gibbon S.T."/>
            <person name="House C.H."/>
            <person name="Saltikov C."/>
            <person name="Lowe T.M."/>
            <person name="Richardson P."/>
        </authorList>
    </citation>
    <scope>NUCLEOTIDE SEQUENCE [LARGE SCALE GENOMIC DNA]</scope>
    <source>
        <strain evidence="3">ATCC 700994 / DSM 13514 / JCM 11321 / PZ6</strain>
    </source>
</reference>
<dbReference type="AlphaFoldDB" id="A4WKP0"/>
<keyword evidence="1" id="KW-0472">Membrane</keyword>
<dbReference type="Proteomes" id="UP000001567">
    <property type="component" value="Chromosome"/>
</dbReference>
<sequence length="213" mass="23445">MPEYFSWCQSSRMREAILRQFSNHVVEVAVLREGFKYVLISQLLFLVPFAAVLAVVVLGVRLLDPGGVAVFLLFLAAVFAAAAVGFVGLYKLWRGYNAVLGSGNWPARGVLFTFVAVALYIAALPLFLLSPPAGIGLYLSSNAVSLVSYVFVFVLGSKELYDKLKVPEFHKAFILYLFFFLLVPVVVATWLMYRGLGKLGQASAPEFKFSTTP</sequence>
<gene>
    <name evidence="2" type="ordered locus">Pars_1397</name>
</gene>